<dbReference type="GO" id="GO:0005524">
    <property type="term" value="F:ATP binding"/>
    <property type="evidence" value="ECO:0007669"/>
    <property type="project" value="UniProtKB-KW"/>
</dbReference>
<comment type="caution">
    <text evidence="8">The sequence shown here is derived from an EMBL/GenBank/DDBJ whole genome shotgun (WGS) entry which is preliminary data.</text>
</comment>
<evidence type="ECO:0000256" key="2">
    <source>
        <dbReference type="ARBA" id="ARBA00022801"/>
    </source>
</evidence>
<evidence type="ECO:0000259" key="6">
    <source>
        <dbReference type="Pfam" id="PF13087"/>
    </source>
</evidence>
<protein>
    <submittedName>
        <fullName evidence="8">DNA helicase</fullName>
    </submittedName>
</protein>
<sequence>MSVAPTPDEQRVEQVRLARHAWTTHLVELGGPNTLLWYRDLPVGTIDLTNAHLGARNALVTGAPQVLSDLVREPHALEDARHRAERIHATATRLEREHAIRTCFLGIGTATWKVVLPNGKVAPRRAEAPVFLRACRLVPRDARLRDWTLEPGEDLEVNPALVRYLATEHGVDLDTARLESLATAAGGVDPYPAYAALATACRGVPDLSVVPRVVLSTFPYYKAPLVADLAPADALADDPVVAAMAGHPDALPAVSIGADVSALADDPERDVLVLKADAAQREAVEAVRAGSHLHLRTPPGTGASRTVTNLVAALAGDGKSVLLVSPKRASLDAVRDGLAGVGLDDLVLDLADGGHGRRAAVRTLAEGLDRAAPAAPPPARGRRRDGGRGGPDAAPDPDSRTDRAEAGALLDAHVAALHGRRDPWGTSLHEVQEQICRHARLPAAPRSRVRVDGAPLARLDRVTLADAAEVLGRVARLAAWDDGGGGDPWFGARITSGAEAQEAAERVRRLAEGGVDDARATLGDVFRGIHLPASPTVRDWHRVLSTVGRVRDTLETFRPEVFDIPLGDLVEATASRSVRKETGSDLGVADRWRVRRQARALLRPGRPPADLHAAVVEADAQRHAWRELAGSGGRPEIPVELDRAQEAYDTLLEDLVWLDSRLPDHPGEADLVECDLVTLAARMRRLHAATDRLTPAPQLRAGLDRLEALGLGDLVADLRRREVPAGSVSDELHWVWWCSIADEIFEHDHRVLAHDGPALTAAVTTVREADRAALGDNAARTRRAVAARIERVRRDAPDQEAALRAQAGRTRRPDPLPEVVAQAPDLVTALRPCWMTSPLSVPSVLPPGRTFDVVVVEESSLVAPAEAVAALTRGRQVVLVGDPLQLPPAPFVASAGADAPEDEEATSVLDALDDALPTRRLTWHYRALDERLVAFPDEALYDGGLVTFPGTTTDPVVRHVPVDGHGVVAEGEGAVESTTAEVDRVVDLVLEHAHTRRSRSLLVVALSPGHRRRVEEALRRAVDTVDDATAALFDPTRAGGITVRDTDEVQGEEWDDVIVTVGFGKTPHGRVLHRFGPLATEAGHRRLGVALTRARRTLTVVSTITADDLDPARLRTRGSRMLRELLEHVETHGGSAGLPSAPPGEGRSVVLAELAHRLREHGLTVHEDVGTSATPVGLAVEDPARPGRLLVAVETDGPDYARSASRRDRDRLRAEQLQRRGWTHLRVWSTDVFRDPARDVSRVLAAAGVRQSVDD</sequence>
<feature type="domain" description="Restriction endonuclease type II-like" evidence="7">
    <location>
        <begin position="1153"/>
        <end position="1245"/>
    </location>
</feature>
<dbReference type="Gene3D" id="3.40.50.300">
    <property type="entry name" value="P-loop containing nucleotide triphosphate hydrolases"/>
    <property type="match status" value="3"/>
</dbReference>
<reference evidence="8" key="1">
    <citation type="submission" date="2021-04" db="EMBL/GenBank/DDBJ databases">
        <title>Phycicoccus avicenniae sp. nov., a novel endophytic actinomycetes isolated from branch of Avicennia mariana.</title>
        <authorList>
            <person name="Tuo L."/>
        </authorList>
    </citation>
    <scope>NUCLEOTIDE SEQUENCE</scope>
    <source>
        <strain evidence="8">BSK3Z-2</strain>
    </source>
</reference>
<dbReference type="PANTHER" id="PTHR43788">
    <property type="entry name" value="DNA2/NAM7 HELICASE FAMILY MEMBER"/>
    <property type="match status" value="1"/>
</dbReference>
<feature type="domain" description="DNA2/NAM7 helicase-like C-terminal" evidence="6">
    <location>
        <begin position="917"/>
        <end position="1102"/>
    </location>
</feature>
<keyword evidence="9" id="KW-1185">Reference proteome</keyword>
<dbReference type="Pfam" id="PF18741">
    <property type="entry name" value="MTES_1575"/>
    <property type="match status" value="1"/>
</dbReference>
<gene>
    <name evidence="8" type="ORF">KC207_16185</name>
</gene>
<dbReference type="GO" id="GO:0016787">
    <property type="term" value="F:hydrolase activity"/>
    <property type="evidence" value="ECO:0007669"/>
    <property type="project" value="UniProtKB-KW"/>
</dbReference>
<evidence type="ECO:0000256" key="4">
    <source>
        <dbReference type="ARBA" id="ARBA00022840"/>
    </source>
</evidence>
<dbReference type="InterPro" id="IPR049468">
    <property type="entry name" value="Restrct_endonuc-II-like_dom"/>
</dbReference>
<evidence type="ECO:0000313" key="9">
    <source>
        <dbReference type="Proteomes" id="UP000677016"/>
    </source>
</evidence>
<evidence type="ECO:0000256" key="1">
    <source>
        <dbReference type="ARBA" id="ARBA00022741"/>
    </source>
</evidence>
<dbReference type="InterPro" id="IPR027417">
    <property type="entry name" value="P-loop_NTPase"/>
</dbReference>
<dbReference type="AlphaFoldDB" id="A0A941DAR7"/>
<organism evidence="8 9">
    <name type="scientific">Phycicoccus avicenniae</name>
    <dbReference type="NCBI Taxonomy" id="2828860"/>
    <lineage>
        <taxon>Bacteria</taxon>
        <taxon>Bacillati</taxon>
        <taxon>Actinomycetota</taxon>
        <taxon>Actinomycetes</taxon>
        <taxon>Micrococcales</taxon>
        <taxon>Intrasporangiaceae</taxon>
        <taxon>Phycicoccus</taxon>
    </lineage>
</organism>
<name>A0A941DAR7_9MICO</name>
<keyword evidence="4" id="KW-0067">ATP-binding</keyword>
<proteinExistence type="predicted"/>
<dbReference type="GO" id="GO:0043139">
    <property type="term" value="F:5'-3' DNA helicase activity"/>
    <property type="evidence" value="ECO:0007669"/>
    <property type="project" value="TreeGrafter"/>
</dbReference>
<dbReference type="InterPro" id="IPR041679">
    <property type="entry name" value="DNA2/NAM7-like_C"/>
</dbReference>
<keyword evidence="2" id="KW-0378">Hydrolase</keyword>
<feature type="region of interest" description="Disordered" evidence="5">
    <location>
        <begin position="797"/>
        <end position="816"/>
    </location>
</feature>
<dbReference type="EMBL" id="JAGSNF010000024">
    <property type="protein sequence ID" value="MBR7744835.1"/>
    <property type="molecule type" value="Genomic_DNA"/>
</dbReference>
<keyword evidence="3 8" id="KW-0347">Helicase</keyword>
<dbReference type="InterPro" id="IPR050534">
    <property type="entry name" value="Coronavir_polyprotein_1ab"/>
</dbReference>
<evidence type="ECO:0000256" key="3">
    <source>
        <dbReference type="ARBA" id="ARBA00022806"/>
    </source>
</evidence>
<accession>A0A941DAR7</accession>
<dbReference type="PANTHER" id="PTHR43788:SF8">
    <property type="entry name" value="DNA-BINDING PROTEIN SMUBP-2"/>
    <property type="match status" value="1"/>
</dbReference>
<dbReference type="SUPFAM" id="SSF52980">
    <property type="entry name" value="Restriction endonuclease-like"/>
    <property type="match status" value="1"/>
</dbReference>
<feature type="region of interest" description="Disordered" evidence="5">
    <location>
        <begin position="367"/>
        <end position="402"/>
    </location>
</feature>
<dbReference type="InterPro" id="IPR011335">
    <property type="entry name" value="Restrct_endonuc-II-like"/>
</dbReference>
<dbReference type="Proteomes" id="UP000677016">
    <property type="component" value="Unassembled WGS sequence"/>
</dbReference>
<evidence type="ECO:0000256" key="5">
    <source>
        <dbReference type="SAM" id="MobiDB-lite"/>
    </source>
</evidence>
<evidence type="ECO:0000313" key="8">
    <source>
        <dbReference type="EMBL" id="MBR7744835.1"/>
    </source>
</evidence>
<keyword evidence="1" id="KW-0547">Nucleotide-binding</keyword>
<evidence type="ECO:0000259" key="7">
    <source>
        <dbReference type="Pfam" id="PF18741"/>
    </source>
</evidence>
<dbReference type="SUPFAM" id="SSF52540">
    <property type="entry name" value="P-loop containing nucleoside triphosphate hydrolases"/>
    <property type="match status" value="1"/>
</dbReference>
<dbReference type="Pfam" id="PF13087">
    <property type="entry name" value="AAA_12"/>
    <property type="match status" value="1"/>
</dbReference>